<feature type="region of interest" description="Disordered" evidence="1">
    <location>
        <begin position="60"/>
        <end position="88"/>
    </location>
</feature>
<gene>
    <name evidence="3" type="ORF">MACK_001060</name>
</gene>
<keyword evidence="2" id="KW-0812">Transmembrane</keyword>
<feature type="region of interest" description="Disordered" evidence="1">
    <location>
        <begin position="105"/>
        <end position="135"/>
    </location>
</feature>
<feature type="transmembrane region" description="Helical" evidence="2">
    <location>
        <begin position="365"/>
        <end position="384"/>
    </location>
</feature>
<feature type="transmembrane region" description="Helical" evidence="2">
    <location>
        <begin position="457"/>
        <end position="478"/>
    </location>
</feature>
<evidence type="ECO:0000256" key="2">
    <source>
        <dbReference type="SAM" id="Phobius"/>
    </source>
</evidence>
<feature type="compositionally biased region" description="Polar residues" evidence="1">
    <location>
        <begin position="114"/>
        <end position="135"/>
    </location>
</feature>
<feature type="compositionally biased region" description="Acidic residues" evidence="1">
    <location>
        <begin position="221"/>
        <end position="231"/>
    </location>
</feature>
<proteinExistence type="predicted"/>
<feature type="region of interest" description="Disordered" evidence="1">
    <location>
        <begin position="202"/>
        <end position="238"/>
    </location>
</feature>
<evidence type="ECO:0000256" key="1">
    <source>
        <dbReference type="SAM" id="MobiDB-lite"/>
    </source>
</evidence>
<evidence type="ECO:0000313" key="3">
    <source>
        <dbReference type="EMBL" id="UKK01707.2"/>
    </source>
</evidence>
<evidence type="ECO:0000313" key="4">
    <source>
        <dbReference type="Proteomes" id="UP000244811"/>
    </source>
</evidence>
<keyword evidence="2" id="KW-1133">Transmembrane helix</keyword>
<sequence length="496" mass="54344">MLKTPPGINKREGSSKTIEDAGAVFDSLYKKYLNTENIQKQAENYLLKSLYNKTVSKKKAAAPESGDSTSGLAGSSHPNGQTTKGSYSPNISKLVDYYQNLPQHVKGSGAEGTKATSGKLNQRVSFEDQQPPRSLASFNSVTGSVIGNSVKGLHGLPANSPLAAHIRSFGNGSVSDNISDVSDDIQLNRNYIRIQKVPLDDQNSDSTELNSFGVSKNGGDSPEDPLEDIDDYFSSPSTSRRYSRYFSNISTKRKDSLYVSTVCVLVQSLLFVFLLTGFLLLNSYIINRPIVVDAKAGGSGNSAAGGAGNSSGGGAGAAAGGEGQADAKLRGSEAAGADNVLSNRSGPGYDRLNSSLKEIVPLRNCFVNVSFPFLIHFILFYAVFNYADDYLRKKQLMYTNDFNLEVVTKRLNREIAFTNLSRVTFWFDKAVIVLAVIIACFPFAGTYNLKRWTYTEYVYMVLVFVFFILHVLYSLYYFNFKFIELVFSKRSSRGES</sequence>
<feature type="transmembrane region" description="Helical" evidence="2">
    <location>
        <begin position="426"/>
        <end position="445"/>
    </location>
</feature>
<dbReference type="Proteomes" id="UP000244811">
    <property type="component" value="Chromosome 2"/>
</dbReference>
<reference evidence="3" key="1">
    <citation type="submission" date="2022-07" db="EMBL/GenBank/DDBJ databases">
        <title>Evaluation of T. orientalis genome assembly methods using nanopore sequencing and analysis of variation between genomes.</title>
        <authorList>
            <person name="Yam J."/>
            <person name="Micallef M.L."/>
            <person name="Liu M."/>
            <person name="Djordjevic S.P."/>
            <person name="Bogema D.R."/>
            <person name="Jenkins C."/>
        </authorList>
    </citation>
    <scope>NUCLEOTIDE SEQUENCE</scope>
    <source>
        <strain evidence="3">Goon Nure</strain>
    </source>
</reference>
<organism evidence="3 4">
    <name type="scientific">Theileria orientalis</name>
    <dbReference type="NCBI Taxonomy" id="68886"/>
    <lineage>
        <taxon>Eukaryota</taxon>
        <taxon>Sar</taxon>
        <taxon>Alveolata</taxon>
        <taxon>Apicomplexa</taxon>
        <taxon>Aconoidasida</taxon>
        <taxon>Piroplasmida</taxon>
        <taxon>Theileriidae</taxon>
        <taxon>Theileria</taxon>
    </lineage>
</organism>
<feature type="transmembrane region" description="Helical" evidence="2">
    <location>
        <begin position="257"/>
        <end position="281"/>
    </location>
</feature>
<feature type="compositionally biased region" description="Polar residues" evidence="1">
    <location>
        <begin position="204"/>
        <end position="214"/>
    </location>
</feature>
<feature type="compositionally biased region" description="Polar residues" evidence="1">
    <location>
        <begin position="66"/>
        <end position="88"/>
    </location>
</feature>
<dbReference type="AlphaFoldDB" id="A0A976MDY0"/>
<protein>
    <submittedName>
        <fullName evidence="3">Uncharacterized protein</fullName>
    </submittedName>
</protein>
<accession>A0A976MDY0</accession>
<keyword evidence="2" id="KW-0472">Membrane</keyword>
<dbReference type="EMBL" id="CP056071">
    <property type="protein sequence ID" value="UKK01707.2"/>
    <property type="molecule type" value="Genomic_DNA"/>
</dbReference>
<name>A0A976MDY0_THEOR</name>